<gene>
    <name evidence="2" type="ORF">C7476_109102</name>
</gene>
<name>A0A368YNW2_9HYPH</name>
<feature type="signal peptide" evidence="1">
    <location>
        <begin position="1"/>
        <end position="20"/>
    </location>
</feature>
<protein>
    <submittedName>
        <fullName evidence="2">Uncharacterized protein</fullName>
    </submittedName>
</protein>
<dbReference type="EMBL" id="QPJM01000009">
    <property type="protein sequence ID" value="RCW81920.1"/>
    <property type="molecule type" value="Genomic_DNA"/>
</dbReference>
<evidence type="ECO:0000313" key="2">
    <source>
        <dbReference type="EMBL" id="RCW81920.1"/>
    </source>
</evidence>
<proteinExistence type="predicted"/>
<organism evidence="2 3">
    <name type="scientific">Phyllobacterium bourgognense</name>
    <dbReference type="NCBI Taxonomy" id="314236"/>
    <lineage>
        <taxon>Bacteria</taxon>
        <taxon>Pseudomonadati</taxon>
        <taxon>Pseudomonadota</taxon>
        <taxon>Alphaproteobacteria</taxon>
        <taxon>Hyphomicrobiales</taxon>
        <taxon>Phyllobacteriaceae</taxon>
        <taxon>Phyllobacterium</taxon>
    </lineage>
</organism>
<accession>A0A368YNW2</accession>
<feature type="chain" id="PRO_5016884892" evidence="1">
    <location>
        <begin position="21"/>
        <end position="98"/>
    </location>
</feature>
<evidence type="ECO:0000256" key="1">
    <source>
        <dbReference type="SAM" id="SignalP"/>
    </source>
</evidence>
<comment type="caution">
    <text evidence="2">The sequence shown here is derived from an EMBL/GenBank/DDBJ whole genome shotgun (WGS) entry which is preliminary data.</text>
</comment>
<dbReference type="AlphaFoldDB" id="A0A368YNW2"/>
<evidence type="ECO:0000313" key="3">
    <source>
        <dbReference type="Proteomes" id="UP000253324"/>
    </source>
</evidence>
<sequence>MKALKILTIIASLASGDVLAGETGPMPAPPAAHSFTVGALRVTALRDSVNVVPNDGSVFGKDVGSNAVAALLRGVGLRTDRISLSVDALLVRSDNPLF</sequence>
<keyword evidence="1" id="KW-0732">Signal</keyword>
<dbReference type="Proteomes" id="UP000253324">
    <property type="component" value="Unassembled WGS sequence"/>
</dbReference>
<reference evidence="2 3" key="1">
    <citation type="submission" date="2018-07" db="EMBL/GenBank/DDBJ databases">
        <title>Genomic Encyclopedia of Type Strains, Phase III (KMG-III): the genomes of soil and plant-associated and newly described type strains.</title>
        <authorList>
            <person name="Whitman W."/>
        </authorList>
    </citation>
    <scope>NUCLEOTIDE SEQUENCE [LARGE SCALE GENOMIC DNA]</scope>
    <source>
        <strain evidence="2 3">31-25a</strain>
    </source>
</reference>
<keyword evidence="3" id="KW-1185">Reference proteome</keyword>